<gene>
    <name evidence="1" type="ORF">NECAME_16839</name>
</gene>
<evidence type="ECO:0000313" key="2">
    <source>
        <dbReference type="Proteomes" id="UP000053676"/>
    </source>
</evidence>
<keyword evidence="2" id="KW-1185">Reference proteome</keyword>
<evidence type="ECO:0000313" key="1">
    <source>
        <dbReference type="EMBL" id="ETN85275.1"/>
    </source>
</evidence>
<dbReference type="EMBL" id="KI657770">
    <property type="protein sequence ID" value="ETN85275.1"/>
    <property type="molecule type" value="Genomic_DNA"/>
</dbReference>
<proteinExistence type="predicted"/>
<organism evidence="1 2">
    <name type="scientific">Necator americanus</name>
    <name type="common">Human hookworm</name>
    <dbReference type="NCBI Taxonomy" id="51031"/>
    <lineage>
        <taxon>Eukaryota</taxon>
        <taxon>Metazoa</taxon>
        <taxon>Ecdysozoa</taxon>
        <taxon>Nematoda</taxon>
        <taxon>Chromadorea</taxon>
        <taxon>Rhabditida</taxon>
        <taxon>Rhabditina</taxon>
        <taxon>Rhabditomorpha</taxon>
        <taxon>Strongyloidea</taxon>
        <taxon>Ancylostomatidae</taxon>
        <taxon>Bunostominae</taxon>
        <taxon>Necator</taxon>
    </lineage>
</organism>
<name>W2TT84_NECAM</name>
<sequence length="103" mass="12134">MIPIEFLIPAWLYLDRMKQSSMVNDQIMDFFDETMGPNRERYGTVEDRISICIMRLGEPNGDHVQFTYEAEPNSYVRCACDSPWHQFRRSPRGSILPSIRLFV</sequence>
<dbReference type="AlphaFoldDB" id="W2TT84"/>
<reference evidence="2" key="1">
    <citation type="journal article" date="2014" name="Nat. Genet.">
        <title>Genome of the human hookworm Necator americanus.</title>
        <authorList>
            <person name="Tang Y.T."/>
            <person name="Gao X."/>
            <person name="Rosa B.A."/>
            <person name="Abubucker S."/>
            <person name="Hallsworth-Pepin K."/>
            <person name="Martin J."/>
            <person name="Tyagi R."/>
            <person name="Heizer E."/>
            <person name="Zhang X."/>
            <person name="Bhonagiri-Palsikar V."/>
            <person name="Minx P."/>
            <person name="Warren W.C."/>
            <person name="Wang Q."/>
            <person name="Zhan B."/>
            <person name="Hotez P.J."/>
            <person name="Sternberg P.W."/>
            <person name="Dougall A."/>
            <person name="Gaze S.T."/>
            <person name="Mulvenna J."/>
            <person name="Sotillo J."/>
            <person name="Ranganathan S."/>
            <person name="Rabelo E.M."/>
            <person name="Wilson R.K."/>
            <person name="Felgner P.L."/>
            <person name="Bethony J."/>
            <person name="Hawdon J.M."/>
            <person name="Gasser R.B."/>
            <person name="Loukas A."/>
            <person name="Mitreva M."/>
        </authorList>
    </citation>
    <scope>NUCLEOTIDE SEQUENCE [LARGE SCALE GENOMIC DNA]</scope>
</reference>
<dbReference type="Proteomes" id="UP000053676">
    <property type="component" value="Unassembled WGS sequence"/>
</dbReference>
<protein>
    <submittedName>
        <fullName evidence="1">Uncharacterized protein</fullName>
    </submittedName>
</protein>
<dbReference type="KEGG" id="nai:NECAME_16839"/>
<accession>W2TT84</accession>